<protein>
    <submittedName>
        <fullName evidence="4">Type IV pilus biogenesis/stability protein PilW</fullName>
    </submittedName>
</protein>
<dbReference type="Pfam" id="PF13414">
    <property type="entry name" value="TPR_11"/>
    <property type="match status" value="1"/>
</dbReference>
<dbReference type="EMBL" id="CP027860">
    <property type="protein sequence ID" value="AVP98179.1"/>
    <property type="molecule type" value="Genomic_DNA"/>
</dbReference>
<feature type="repeat" description="TPR" evidence="3">
    <location>
        <begin position="79"/>
        <end position="112"/>
    </location>
</feature>
<dbReference type="Gene3D" id="1.25.40.10">
    <property type="entry name" value="Tetratricopeptide repeat domain"/>
    <property type="match status" value="1"/>
</dbReference>
<evidence type="ECO:0000256" key="3">
    <source>
        <dbReference type="PROSITE-ProRule" id="PRU00339"/>
    </source>
</evidence>
<dbReference type="PROSITE" id="PS50005">
    <property type="entry name" value="TPR"/>
    <property type="match status" value="2"/>
</dbReference>
<sequence>MLLNRIAAVVLCLHLLACGGKQDFSRQETRYNEPVERRPDAKQAAKTLTSLGQAYLSKGQLDLAMDKLQRSLKLDPKYPDTHTVIAIVYEQIGKMAEAETHYRQAYKLSPNAGLSANNLGRFLCSQQRYADAEKLFVKAIEDPFYKTPETARVNRAVCARKSGNIAVATEQFREVLAEKPEDPIALWSMAELSLTAGDYMRARAFYERWLGGNEQNPESLDLGMRIESKLGNDTQVTQYRKLLIERFPDSAQATGQRLEPSP</sequence>
<dbReference type="SMART" id="SM00028">
    <property type="entry name" value="TPR"/>
    <property type="match status" value="4"/>
</dbReference>
<keyword evidence="5" id="KW-1185">Reference proteome</keyword>
<accession>A0A2P1PTK8</accession>
<dbReference type="AlphaFoldDB" id="A0A2P1PTK8"/>
<dbReference type="Pfam" id="PF13432">
    <property type="entry name" value="TPR_16"/>
    <property type="match status" value="1"/>
</dbReference>
<dbReference type="PANTHER" id="PTHR45641">
    <property type="entry name" value="TETRATRICOPEPTIDE REPEAT PROTEIN (AFU_ORTHOLOGUE AFUA_6G03870)"/>
    <property type="match status" value="1"/>
</dbReference>
<name>A0A2P1PTK8_9GAMM</name>
<organism evidence="4 5">
    <name type="scientific">Ahniella affigens</name>
    <dbReference type="NCBI Taxonomy" id="2021234"/>
    <lineage>
        <taxon>Bacteria</taxon>
        <taxon>Pseudomonadati</taxon>
        <taxon>Pseudomonadota</taxon>
        <taxon>Gammaproteobacteria</taxon>
        <taxon>Lysobacterales</taxon>
        <taxon>Rhodanobacteraceae</taxon>
        <taxon>Ahniella</taxon>
    </lineage>
</organism>
<dbReference type="InterPro" id="IPR013360">
    <property type="entry name" value="Pilus_4_PilW"/>
</dbReference>
<dbReference type="KEGG" id="xba:C7S18_13685"/>
<gene>
    <name evidence="4" type="ORF">C7S18_13685</name>
</gene>
<evidence type="ECO:0000313" key="5">
    <source>
        <dbReference type="Proteomes" id="UP000241074"/>
    </source>
</evidence>
<evidence type="ECO:0000313" key="4">
    <source>
        <dbReference type="EMBL" id="AVP98179.1"/>
    </source>
</evidence>
<proteinExistence type="predicted"/>
<dbReference type="OrthoDB" id="9814042at2"/>
<dbReference type="InterPro" id="IPR011990">
    <property type="entry name" value="TPR-like_helical_dom_sf"/>
</dbReference>
<keyword evidence="1" id="KW-0677">Repeat</keyword>
<reference evidence="4 5" key="2">
    <citation type="submission" date="2018-03" db="EMBL/GenBank/DDBJ databases">
        <authorList>
            <person name="Keele B.F."/>
        </authorList>
    </citation>
    <scope>NUCLEOTIDE SEQUENCE [LARGE SCALE GENOMIC DNA]</scope>
    <source>
        <strain evidence="4 5">D13</strain>
    </source>
</reference>
<evidence type="ECO:0000256" key="1">
    <source>
        <dbReference type="ARBA" id="ARBA00022737"/>
    </source>
</evidence>
<dbReference type="PROSITE" id="PS50293">
    <property type="entry name" value="TPR_REGION"/>
    <property type="match status" value="1"/>
</dbReference>
<dbReference type="Pfam" id="PF13374">
    <property type="entry name" value="TPR_10"/>
    <property type="match status" value="1"/>
</dbReference>
<dbReference type="NCBIfam" id="TIGR02521">
    <property type="entry name" value="type_IV_pilW"/>
    <property type="match status" value="1"/>
</dbReference>
<dbReference type="RefSeq" id="WP_106892099.1">
    <property type="nucleotide sequence ID" value="NZ_CP027860.1"/>
</dbReference>
<dbReference type="PANTHER" id="PTHR45641:SF19">
    <property type="entry name" value="NEPHROCYSTIN-3"/>
    <property type="match status" value="1"/>
</dbReference>
<evidence type="ECO:0000256" key="2">
    <source>
        <dbReference type="ARBA" id="ARBA00022803"/>
    </source>
</evidence>
<dbReference type="InterPro" id="IPR019734">
    <property type="entry name" value="TPR_rpt"/>
</dbReference>
<keyword evidence="2 3" id="KW-0802">TPR repeat</keyword>
<reference evidence="4 5" key="1">
    <citation type="submission" date="2018-03" db="EMBL/GenBank/DDBJ databases">
        <title>Ahniella affigens gen. nov., sp. nov., a gammaproteobacterium isolated from sandy soil near a stream.</title>
        <authorList>
            <person name="Ko Y."/>
            <person name="Kim J.-H."/>
        </authorList>
    </citation>
    <scope>NUCLEOTIDE SEQUENCE [LARGE SCALE GENOMIC DNA]</scope>
    <source>
        <strain evidence="4 5">D13</strain>
    </source>
</reference>
<feature type="repeat" description="TPR" evidence="3">
    <location>
        <begin position="45"/>
        <end position="78"/>
    </location>
</feature>
<dbReference type="Proteomes" id="UP000241074">
    <property type="component" value="Chromosome"/>
</dbReference>
<dbReference type="SUPFAM" id="SSF48452">
    <property type="entry name" value="TPR-like"/>
    <property type="match status" value="1"/>
</dbReference>